<evidence type="ECO:0000256" key="7">
    <source>
        <dbReference type="ARBA" id="ARBA00022840"/>
    </source>
</evidence>
<dbReference type="SMART" id="SM00387">
    <property type="entry name" value="HATPase_c"/>
    <property type="match status" value="1"/>
</dbReference>
<name>A0ABW8KBF1_9GAMM</name>
<feature type="transmembrane region" description="Helical" evidence="9">
    <location>
        <begin position="118"/>
        <end position="144"/>
    </location>
</feature>
<evidence type="ECO:0000256" key="6">
    <source>
        <dbReference type="ARBA" id="ARBA00022777"/>
    </source>
</evidence>
<dbReference type="Gene3D" id="1.10.287.130">
    <property type="match status" value="1"/>
</dbReference>
<feature type="transmembrane region" description="Helical" evidence="9">
    <location>
        <begin position="195"/>
        <end position="216"/>
    </location>
</feature>
<dbReference type="PRINTS" id="PR00344">
    <property type="entry name" value="BCTRLSENSOR"/>
</dbReference>
<dbReference type="Gene3D" id="3.30.565.10">
    <property type="entry name" value="Histidine kinase-like ATPase, C-terminal domain"/>
    <property type="match status" value="1"/>
</dbReference>
<dbReference type="InterPro" id="IPR003661">
    <property type="entry name" value="HisK_dim/P_dom"/>
</dbReference>
<evidence type="ECO:0000256" key="1">
    <source>
        <dbReference type="ARBA" id="ARBA00000085"/>
    </source>
</evidence>
<keyword evidence="9" id="KW-0472">Membrane</keyword>
<dbReference type="Proteomes" id="UP001620408">
    <property type="component" value="Unassembled WGS sequence"/>
</dbReference>
<evidence type="ECO:0000256" key="3">
    <source>
        <dbReference type="ARBA" id="ARBA00022553"/>
    </source>
</evidence>
<comment type="catalytic activity">
    <reaction evidence="1">
        <text>ATP + protein L-histidine = ADP + protein N-phospho-L-histidine.</text>
        <dbReference type="EC" id="2.7.13.3"/>
    </reaction>
</comment>
<evidence type="ECO:0000313" key="12">
    <source>
        <dbReference type="Proteomes" id="UP001620408"/>
    </source>
</evidence>
<dbReference type="PANTHER" id="PTHR43065">
    <property type="entry name" value="SENSOR HISTIDINE KINASE"/>
    <property type="match status" value="1"/>
</dbReference>
<feature type="transmembrane region" description="Helical" evidence="9">
    <location>
        <begin position="62"/>
        <end position="80"/>
    </location>
</feature>
<gene>
    <name evidence="11" type="ORF">ISS97_15970</name>
</gene>
<dbReference type="PROSITE" id="PS50109">
    <property type="entry name" value="HIS_KIN"/>
    <property type="match status" value="1"/>
</dbReference>
<keyword evidence="4" id="KW-0808">Transferase</keyword>
<feature type="transmembrane region" description="Helical" evidence="9">
    <location>
        <begin position="164"/>
        <end position="183"/>
    </location>
</feature>
<sequence length="481" mass="52561">MSFGSPNKKQRQNSPDFPIIPMDVFAKGFAVKKKCLDAIKRWLDMAHQSDPLYRRHARAMQLLLLFMSVMLPANWLYHYLLVGLSTIRGIDVLFVADMATALAAGTAFALVRWGKFRLAIVVFLSTLLLGMAASAMAIGFQLLMFDQTHVLLSLVVGGLVLGRHALWAIFATLQAIFGIGMAVDAHRFVAAGKSMSAAFGNAPSVVLSYLVITVVIDRCVHALLTALKESKARGEQLVTEIAERERAQSQLFHAQKMEAVGRVAGGIAHDFDNILSVILGYVTARERLAGAGIRALMEALEGIEQATRRAMKVSRRLLTFSRDDTGEPEYFDAGQALQDFVPMLRQLCGVRVQVELQQAPDAALPVLMDRSRFELMLLNLTANARDAMPGGGYLRISTQSDPTHGHAVVALTDTGTGIELDICQRIFEPFYTTKPVHEGTGLGLDVVRRVMKDCGGAIEVDSAPGHGTCFTLRIPLRRVGD</sequence>
<dbReference type="EC" id="2.7.13.3" evidence="2"/>
<dbReference type="SMART" id="SM00388">
    <property type="entry name" value="HisKA"/>
    <property type="match status" value="1"/>
</dbReference>
<proteinExistence type="predicted"/>
<dbReference type="GO" id="GO:0016301">
    <property type="term" value="F:kinase activity"/>
    <property type="evidence" value="ECO:0007669"/>
    <property type="project" value="UniProtKB-KW"/>
</dbReference>
<feature type="domain" description="Histidine kinase" evidence="10">
    <location>
        <begin position="266"/>
        <end position="478"/>
    </location>
</feature>
<comment type="caution">
    <text evidence="11">The sequence shown here is derived from an EMBL/GenBank/DDBJ whole genome shotgun (WGS) entry which is preliminary data.</text>
</comment>
<keyword evidence="3" id="KW-0597">Phosphoprotein</keyword>
<dbReference type="InterPro" id="IPR004358">
    <property type="entry name" value="Sig_transdc_His_kin-like_C"/>
</dbReference>
<dbReference type="EMBL" id="JADIKD010000012">
    <property type="protein sequence ID" value="MFK2918769.1"/>
    <property type="molecule type" value="Genomic_DNA"/>
</dbReference>
<keyword evidence="9" id="KW-0812">Transmembrane</keyword>
<evidence type="ECO:0000256" key="2">
    <source>
        <dbReference type="ARBA" id="ARBA00012438"/>
    </source>
</evidence>
<dbReference type="InterPro" id="IPR005467">
    <property type="entry name" value="His_kinase_dom"/>
</dbReference>
<evidence type="ECO:0000256" key="8">
    <source>
        <dbReference type="ARBA" id="ARBA00023012"/>
    </source>
</evidence>
<keyword evidence="5" id="KW-0547">Nucleotide-binding</keyword>
<keyword evidence="6 11" id="KW-0418">Kinase</keyword>
<evidence type="ECO:0000259" key="10">
    <source>
        <dbReference type="PROSITE" id="PS50109"/>
    </source>
</evidence>
<evidence type="ECO:0000256" key="9">
    <source>
        <dbReference type="SAM" id="Phobius"/>
    </source>
</evidence>
<protein>
    <recommendedName>
        <fullName evidence="2">histidine kinase</fullName>
        <ecNumber evidence="2">2.7.13.3</ecNumber>
    </recommendedName>
</protein>
<dbReference type="Pfam" id="PF02518">
    <property type="entry name" value="HATPase_c"/>
    <property type="match status" value="1"/>
</dbReference>
<evidence type="ECO:0000256" key="4">
    <source>
        <dbReference type="ARBA" id="ARBA00022679"/>
    </source>
</evidence>
<reference evidence="11 12" key="1">
    <citation type="submission" date="2020-10" db="EMBL/GenBank/DDBJ databases">
        <title>Phylogeny of dyella-like bacteria.</title>
        <authorList>
            <person name="Fu J."/>
        </authorList>
    </citation>
    <scope>NUCLEOTIDE SEQUENCE [LARGE SCALE GENOMIC DNA]</scope>
    <source>
        <strain evidence="11 12">BB4</strain>
    </source>
</reference>
<dbReference type="InterPro" id="IPR036890">
    <property type="entry name" value="HATPase_C_sf"/>
</dbReference>
<dbReference type="SUPFAM" id="SSF55874">
    <property type="entry name" value="ATPase domain of HSP90 chaperone/DNA topoisomerase II/histidine kinase"/>
    <property type="match status" value="1"/>
</dbReference>
<evidence type="ECO:0000313" key="11">
    <source>
        <dbReference type="EMBL" id="MFK2918769.1"/>
    </source>
</evidence>
<accession>A0ABW8KBF1</accession>
<keyword evidence="7" id="KW-0067">ATP-binding</keyword>
<feature type="transmembrane region" description="Helical" evidence="9">
    <location>
        <begin position="92"/>
        <end position="111"/>
    </location>
</feature>
<dbReference type="InterPro" id="IPR003594">
    <property type="entry name" value="HATPase_dom"/>
</dbReference>
<organism evidence="11 12">
    <name type="scientific">Dyella koreensis</name>
    <dbReference type="NCBI Taxonomy" id="311235"/>
    <lineage>
        <taxon>Bacteria</taxon>
        <taxon>Pseudomonadati</taxon>
        <taxon>Pseudomonadota</taxon>
        <taxon>Gammaproteobacteria</taxon>
        <taxon>Lysobacterales</taxon>
        <taxon>Rhodanobacteraceae</taxon>
        <taxon>Dyella</taxon>
    </lineage>
</organism>
<dbReference type="CDD" id="cd00082">
    <property type="entry name" value="HisKA"/>
    <property type="match status" value="1"/>
</dbReference>
<keyword evidence="12" id="KW-1185">Reference proteome</keyword>
<dbReference type="PANTHER" id="PTHR43065:SF46">
    <property type="entry name" value="C4-DICARBOXYLATE TRANSPORT SENSOR PROTEIN DCTB"/>
    <property type="match status" value="1"/>
</dbReference>
<evidence type="ECO:0000256" key="5">
    <source>
        <dbReference type="ARBA" id="ARBA00022741"/>
    </source>
</evidence>
<dbReference type="SUPFAM" id="SSF47384">
    <property type="entry name" value="Homodimeric domain of signal transducing histidine kinase"/>
    <property type="match status" value="1"/>
</dbReference>
<keyword evidence="9" id="KW-1133">Transmembrane helix</keyword>
<dbReference type="InterPro" id="IPR036097">
    <property type="entry name" value="HisK_dim/P_sf"/>
</dbReference>
<keyword evidence="8" id="KW-0902">Two-component regulatory system</keyword>
<dbReference type="RefSeq" id="WP_379983615.1">
    <property type="nucleotide sequence ID" value="NZ_JADIKD010000012.1"/>
</dbReference>